<name>A0ABM9VDN0_9HYPH</name>
<evidence type="ECO:0000313" key="1">
    <source>
        <dbReference type="EMBL" id="CUX21869.1"/>
    </source>
</evidence>
<accession>A0ABM9VDN0</accession>
<evidence type="ECO:0000313" key="2">
    <source>
        <dbReference type="Proteomes" id="UP000191812"/>
    </source>
</evidence>
<keyword evidence="2" id="KW-1185">Reference proteome</keyword>
<protein>
    <submittedName>
        <fullName evidence="1">Uncharacterized protein</fullName>
    </submittedName>
</protein>
<organism evidence="1 2">
    <name type="scientific">Agrobacterium genomosp. 13 str. CFBP 6927</name>
    <dbReference type="NCBI Taxonomy" id="1183428"/>
    <lineage>
        <taxon>Bacteria</taxon>
        <taxon>Pseudomonadati</taxon>
        <taxon>Pseudomonadota</taxon>
        <taxon>Alphaproteobacteria</taxon>
        <taxon>Hyphomicrobiales</taxon>
        <taxon>Rhizobiaceae</taxon>
        <taxon>Rhizobium/Agrobacterium group</taxon>
        <taxon>Agrobacterium</taxon>
        <taxon>Agrobacterium tumefaciens complex</taxon>
    </lineage>
</organism>
<dbReference type="EMBL" id="FBWH01000014">
    <property type="protein sequence ID" value="CUX21869.1"/>
    <property type="molecule type" value="Genomic_DNA"/>
</dbReference>
<dbReference type="Proteomes" id="UP000191812">
    <property type="component" value="Unassembled WGS sequence"/>
</dbReference>
<sequence>MVVVELIRFERREDDDTSWLLVFGAIMGDLPIIVARKLMEFPQSAKRSIACALREALYFIML</sequence>
<reference evidence="1 2" key="1">
    <citation type="submission" date="2016-01" db="EMBL/GenBank/DDBJ databases">
        <authorList>
            <person name="Regsiter A."/>
            <person name="william w."/>
        </authorList>
    </citation>
    <scope>NUCLEOTIDE SEQUENCE [LARGE SCALE GENOMIC DNA]</scope>
    <source>
        <strain evidence="1 2">CFBP 6927</strain>
    </source>
</reference>
<comment type="caution">
    <text evidence="1">The sequence shown here is derived from an EMBL/GenBank/DDBJ whole genome shotgun (WGS) entry which is preliminary data.</text>
</comment>
<gene>
    <name evidence="1" type="ORF">AGR13a_Cc210219</name>
</gene>
<proteinExistence type="predicted"/>